<dbReference type="InterPro" id="IPR036691">
    <property type="entry name" value="Endo/exonu/phosph_ase_sf"/>
</dbReference>
<dbReference type="PANTHER" id="PTHR33776:SF3">
    <property type="entry name" value="PHD-TYPE DOMAIN-CONTAINING PROTEIN"/>
    <property type="match status" value="1"/>
</dbReference>
<reference evidence="1" key="2">
    <citation type="journal article" date="2015" name="Fish Shellfish Immunol.">
        <title>Early steps in the European eel (Anguilla anguilla)-Vibrio vulnificus interaction in the gills: Role of the RtxA13 toxin.</title>
        <authorList>
            <person name="Callol A."/>
            <person name="Pajuelo D."/>
            <person name="Ebbesson L."/>
            <person name="Teles M."/>
            <person name="MacKenzie S."/>
            <person name="Amaro C."/>
        </authorList>
    </citation>
    <scope>NUCLEOTIDE SEQUENCE</scope>
</reference>
<evidence type="ECO:0000313" key="1">
    <source>
        <dbReference type="EMBL" id="JAH79461.1"/>
    </source>
</evidence>
<dbReference type="Gene3D" id="3.60.10.10">
    <property type="entry name" value="Endonuclease/exonuclease/phosphatase"/>
    <property type="match status" value="1"/>
</dbReference>
<proteinExistence type="predicted"/>
<dbReference type="EMBL" id="GBXM01029116">
    <property type="protein sequence ID" value="JAH79461.1"/>
    <property type="molecule type" value="Transcribed_RNA"/>
</dbReference>
<organism evidence="1">
    <name type="scientific">Anguilla anguilla</name>
    <name type="common">European freshwater eel</name>
    <name type="synonym">Muraena anguilla</name>
    <dbReference type="NCBI Taxonomy" id="7936"/>
    <lineage>
        <taxon>Eukaryota</taxon>
        <taxon>Metazoa</taxon>
        <taxon>Chordata</taxon>
        <taxon>Craniata</taxon>
        <taxon>Vertebrata</taxon>
        <taxon>Euteleostomi</taxon>
        <taxon>Actinopterygii</taxon>
        <taxon>Neopterygii</taxon>
        <taxon>Teleostei</taxon>
        <taxon>Anguilliformes</taxon>
        <taxon>Anguillidae</taxon>
        <taxon>Anguilla</taxon>
    </lineage>
</organism>
<sequence>MNAVAIPTPSSFECLVVKLSGPQPLYIAVIYRPPKPSAVFLSEFSSLLTTVCAMSSNVFVLGDFNIHIDSAECIWTSYPY</sequence>
<accession>A0A0E9VN72</accession>
<dbReference type="AlphaFoldDB" id="A0A0E9VN72"/>
<reference evidence="1" key="1">
    <citation type="submission" date="2014-11" db="EMBL/GenBank/DDBJ databases">
        <authorList>
            <person name="Amaro Gonzalez C."/>
        </authorList>
    </citation>
    <scope>NUCLEOTIDE SEQUENCE</scope>
</reference>
<dbReference type="SUPFAM" id="SSF56219">
    <property type="entry name" value="DNase I-like"/>
    <property type="match status" value="1"/>
</dbReference>
<name>A0A0E9VN72_ANGAN</name>
<evidence type="ECO:0008006" key="2">
    <source>
        <dbReference type="Google" id="ProtNLM"/>
    </source>
</evidence>
<dbReference type="PANTHER" id="PTHR33776">
    <property type="entry name" value="ENDO/EXONUCLEASE/PHOSPHATASE DOMAIN-CONTAINING PROTEIN"/>
    <property type="match status" value="1"/>
</dbReference>
<protein>
    <recommendedName>
        <fullName evidence="2">Endonuclease/exonuclease/phosphatase domain-containing protein</fullName>
    </recommendedName>
</protein>